<dbReference type="RefSeq" id="WP_379259773.1">
    <property type="nucleotide sequence ID" value="NZ_JBHUMJ010000002.1"/>
</dbReference>
<evidence type="ECO:0000313" key="7">
    <source>
        <dbReference type="Proteomes" id="UP001597540"/>
    </source>
</evidence>
<dbReference type="InterPro" id="IPR036390">
    <property type="entry name" value="WH_DNA-bd_sf"/>
</dbReference>
<gene>
    <name evidence="6" type="ORF">ACFSVM_00350</name>
</gene>
<proteinExistence type="inferred from homology"/>
<protein>
    <submittedName>
        <fullName evidence="6">LysR family transcriptional regulator</fullName>
    </submittedName>
</protein>
<dbReference type="Pfam" id="PF03466">
    <property type="entry name" value="LysR_substrate"/>
    <property type="match status" value="1"/>
</dbReference>
<evidence type="ECO:0000259" key="5">
    <source>
        <dbReference type="PROSITE" id="PS50931"/>
    </source>
</evidence>
<evidence type="ECO:0000256" key="2">
    <source>
        <dbReference type="ARBA" id="ARBA00023015"/>
    </source>
</evidence>
<sequence length="293" mass="33203">MELRNLKTFHVVAEELNLTKAAAILSYTQPTITLQIQVLEREIGHALFNRVGKKTFLTSAGKQLKHHTDKLFAVMEELENTVRRLNHPQGILNIAAPEYYWTHHLSLFIGSFLRLHPGVNMQLISSDSKETIRLICENQADVGVIAGGCSNSVLEVVPLDKERMVLVAASESLESSSREQLFVNYPFITYKDSGIFGEEVKYCLSQIDYTPKSIIESESEELIRRAVLHKTGIGLISESFIKEDLENGDMIPLYYSDHDIQTSLIFLKQRVSEVTLQSFCQQLQQSWNSRSPS</sequence>
<dbReference type="Gene3D" id="1.10.10.10">
    <property type="entry name" value="Winged helix-like DNA-binding domain superfamily/Winged helix DNA-binding domain"/>
    <property type="match status" value="1"/>
</dbReference>
<dbReference type="PROSITE" id="PS50931">
    <property type="entry name" value="HTH_LYSR"/>
    <property type="match status" value="1"/>
</dbReference>
<keyword evidence="2" id="KW-0805">Transcription regulation</keyword>
<evidence type="ECO:0000313" key="6">
    <source>
        <dbReference type="EMBL" id="MFD2698906.1"/>
    </source>
</evidence>
<dbReference type="EMBL" id="JBHUMJ010000002">
    <property type="protein sequence ID" value="MFD2698906.1"/>
    <property type="molecule type" value="Genomic_DNA"/>
</dbReference>
<evidence type="ECO:0000256" key="4">
    <source>
        <dbReference type="ARBA" id="ARBA00023163"/>
    </source>
</evidence>
<keyword evidence="3" id="KW-0238">DNA-binding</keyword>
<dbReference type="SUPFAM" id="SSF53850">
    <property type="entry name" value="Periplasmic binding protein-like II"/>
    <property type="match status" value="1"/>
</dbReference>
<name>A0ABW5SGJ1_9BACL</name>
<dbReference type="Proteomes" id="UP001597540">
    <property type="component" value="Unassembled WGS sequence"/>
</dbReference>
<dbReference type="InterPro" id="IPR000847">
    <property type="entry name" value="LysR_HTH_N"/>
</dbReference>
<dbReference type="CDD" id="cd05466">
    <property type="entry name" value="PBP2_LTTR_substrate"/>
    <property type="match status" value="1"/>
</dbReference>
<evidence type="ECO:0000256" key="3">
    <source>
        <dbReference type="ARBA" id="ARBA00023125"/>
    </source>
</evidence>
<dbReference type="PANTHER" id="PTHR30126">
    <property type="entry name" value="HTH-TYPE TRANSCRIPTIONAL REGULATOR"/>
    <property type="match status" value="1"/>
</dbReference>
<accession>A0ABW5SGJ1</accession>
<keyword evidence="7" id="KW-1185">Reference proteome</keyword>
<comment type="similarity">
    <text evidence="1">Belongs to the LysR transcriptional regulatory family.</text>
</comment>
<dbReference type="InterPro" id="IPR005119">
    <property type="entry name" value="LysR_subst-bd"/>
</dbReference>
<keyword evidence="4" id="KW-0804">Transcription</keyword>
<dbReference type="InterPro" id="IPR036388">
    <property type="entry name" value="WH-like_DNA-bd_sf"/>
</dbReference>
<dbReference type="Pfam" id="PF00126">
    <property type="entry name" value="HTH_1"/>
    <property type="match status" value="1"/>
</dbReference>
<feature type="domain" description="HTH lysR-type" evidence="5">
    <location>
        <begin position="1"/>
        <end position="58"/>
    </location>
</feature>
<comment type="caution">
    <text evidence="6">The sequence shown here is derived from an EMBL/GenBank/DDBJ whole genome shotgun (WGS) entry which is preliminary data.</text>
</comment>
<dbReference type="PANTHER" id="PTHR30126:SF40">
    <property type="entry name" value="HTH-TYPE TRANSCRIPTIONAL REGULATOR GLTR"/>
    <property type="match status" value="1"/>
</dbReference>
<organism evidence="6 7">
    <name type="scientific">Paenibacillus shunpengii</name>
    <dbReference type="NCBI Taxonomy" id="2054424"/>
    <lineage>
        <taxon>Bacteria</taxon>
        <taxon>Bacillati</taxon>
        <taxon>Bacillota</taxon>
        <taxon>Bacilli</taxon>
        <taxon>Bacillales</taxon>
        <taxon>Paenibacillaceae</taxon>
        <taxon>Paenibacillus</taxon>
    </lineage>
</organism>
<evidence type="ECO:0000256" key="1">
    <source>
        <dbReference type="ARBA" id="ARBA00009437"/>
    </source>
</evidence>
<reference evidence="7" key="1">
    <citation type="journal article" date="2019" name="Int. J. Syst. Evol. Microbiol.">
        <title>The Global Catalogue of Microorganisms (GCM) 10K type strain sequencing project: providing services to taxonomists for standard genome sequencing and annotation.</title>
        <authorList>
            <consortium name="The Broad Institute Genomics Platform"/>
            <consortium name="The Broad Institute Genome Sequencing Center for Infectious Disease"/>
            <person name="Wu L."/>
            <person name="Ma J."/>
        </authorList>
    </citation>
    <scope>NUCLEOTIDE SEQUENCE [LARGE SCALE GENOMIC DNA]</scope>
    <source>
        <strain evidence="7">KCTC 33849</strain>
    </source>
</reference>
<dbReference type="PRINTS" id="PR00039">
    <property type="entry name" value="HTHLYSR"/>
</dbReference>
<dbReference type="SUPFAM" id="SSF46785">
    <property type="entry name" value="Winged helix' DNA-binding domain"/>
    <property type="match status" value="1"/>
</dbReference>
<dbReference type="Gene3D" id="3.40.190.290">
    <property type="match status" value="1"/>
</dbReference>